<accession>A0A923NMZ5</accession>
<dbReference type="AlphaFoldDB" id="A0A923NMZ5"/>
<dbReference type="Proteomes" id="UP000602647">
    <property type="component" value="Unassembled WGS sequence"/>
</dbReference>
<evidence type="ECO:0000313" key="4">
    <source>
        <dbReference type="Proteomes" id="UP000602647"/>
    </source>
</evidence>
<feature type="region of interest" description="Disordered" evidence="1">
    <location>
        <begin position="368"/>
        <end position="392"/>
    </location>
</feature>
<evidence type="ECO:0000259" key="2">
    <source>
        <dbReference type="PROSITE" id="PS50853"/>
    </source>
</evidence>
<reference evidence="3" key="1">
    <citation type="submission" date="2020-08" db="EMBL/GenBank/DDBJ databases">
        <title>Genome public.</title>
        <authorList>
            <person name="Liu C."/>
            <person name="Sun Q."/>
        </authorList>
    </citation>
    <scope>NUCLEOTIDE SEQUENCE</scope>
    <source>
        <strain evidence="3">BX12</strain>
    </source>
</reference>
<dbReference type="InterPro" id="IPR003961">
    <property type="entry name" value="FN3_dom"/>
</dbReference>
<dbReference type="Gene3D" id="2.60.40.10">
    <property type="entry name" value="Immunoglobulins"/>
    <property type="match status" value="2"/>
</dbReference>
<gene>
    <name evidence="3" type="ORF">H9L42_08940</name>
</gene>
<evidence type="ECO:0000256" key="1">
    <source>
        <dbReference type="SAM" id="MobiDB-lite"/>
    </source>
</evidence>
<dbReference type="SMART" id="SM00060">
    <property type="entry name" value="FN3"/>
    <property type="match status" value="2"/>
</dbReference>
<feature type="domain" description="Fibronectin type-III" evidence="2">
    <location>
        <begin position="396"/>
        <end position="485"/>
    </location>
</feature>
<dbReference type="RefSeq" id="WP_187303058.1">
    <property type="nucleotide sequence ID" value="NZ_JACRYT010000008.1"/>
</dbReference>
<dbReference type="CDD" id="cd00063">
    <property type="entry name" value="FN3"/>
    <property type="match status" value="2"/>
</dbReference>
<protein>
    <recommendedName>
        <fullName evidence="2">Fibronectin type-III domain-containing protein</fullName>
    </recommendedName>
</protein>
<dbReference type="EMBL" id="JACRYT010000008">
    <property type="protein sequence ID" value="MBC6679954.1"/>
    <property type="molecule type" value="Genomic_DNA"/>
</dbReference>
<keyword evidence="4" id="KW-1185">Reference proteome</keyword>
<proteinExistence type="predicted"/>
<dbReference type="SUPFAM" id="SSF49265">
    <property type="entry name" value="Fibronectin type III"/>
    <property type="match status" value="1"/>
</dbReference>
<dbReference type="InterPro" id="IPR013783">
    <property type="entry name" value="Ig-like_fold"/>
</dbReference>
<evidence type="ECO:0000313" key="3">
    <source>
        <dbReference type="EMBL" id="MBC6679954.1"/>
    </source>
</evidence>
<dbReference type="PROSITE" id="PS50853">
    <property type="entry name" value="FN3"/>
    <property type="match status" value="1"/>
</dbReference>
<comment type="caution">
    <text evidence="3">The sequence shown here is derived from an EMBL/GenBank/DDBJ whole genome shotgun (WGS) entry which is preliminary data.</text>
</comment>
<organism evidence="3 4">
    <name type="scientific">Zhenpiania hominis</name>
    <dbReference type="NCBI Taxonomy" id="2763644"/>
    <lineage>
        <taxon>Bacteria</taxon>
        <taxon>Bacillati</taxon>
        <taxon>Bacillota</taxon>
        <taxon>Clostridia</taxon>
        <taxon>Peptostreptococcales</taxon>
        <taxon>Anaerovoracaceae</taxon>
        <taxon>Zhenpiania</taxon>
    </lineage>
</organism>
<dbReference type="InterPro" id="IPR036116">
    <property type="entry name" value="FN3_sf"/>
</dbReference>
<name>A0A923NMZ5_9FIRM</name>
<feature type="compositionally biased region" description="Pro residues" evidence="1">
    <location>
        <begin position="379"/>
        <end position="388"/>
    </location>
</feature>
<sequence length="581" mass="65163">MRIYAKRRNISIAVILVVLLLTGLFDTQGIYGAESGGGQKLGLLVTGKTVKGSDGFQKNMIVLTEEELETLKDDRNPNAYGLGDSWVENQFFSSYDNHGEGGFHYSIVNGLDVKKVLQEVNGSDFSNLKTFSIYSADSYSTKLSFEQLEHMKYFAPGDTTGTVSPSPVIALYKTTIGAEDEFSGTVPETGTAEKLAAGEETFVYGQQHVRDDNNCHFIKMTNTLIAGDLVTLIKTNNDRYKTVRLHEILNWGIFEKDYTFQSEEGNVTHRLKGIPLKLMLEKMDLIKYMPDYADTEVRLISEDGTFKTIEKERVEECFVAWGYADDTVTPEKQTGEVAVYVSGTTQDESIVYNLNRINITDPEGNVLTAVPENPEPDKPTPTPEPSPAPVVTTPAAPASVKAVKHSYNSVKLTWSRVAGADGYRIYRYDSKTKNWKLVKKVGASTVSMTDRGLVTNKKYRYKVRSFKNVEGRERISAYSKETAAAPKLNKGKIRKLSKRGKGAVKIRWTRVSGSRGYQIYRAQKKSGKYKRVKTIRRGAQTSCINKKLKRGKTYYYKVRAYRIINGKKAYGSFSAVKKIRR</sequence>